<dbReference type="SUPFAM" id="SSF51735">
    <property type="entry name" value="NAD(P)-binding Rossmann-fold domains"/>
    <property type="match status" value="1"/>
</dbReference>
<dbReference type="Pfam" id="PF20463">
    <property type="entry name" value="PDH_C"/>
    <property type="match status" value="1"/>
</dbReference>
<dbReference type="PANTHER" id="PTHR21363">
    <property type="entry name" value="PREPHENATE DEHYDROGENASE"/>
    <property type="match status" value="1"/>
</dbReference>
<dbReference type="InterPro" id="IPR050812">
    <property type="entry name" value="Preph/Arog_dehydrog"/>
</dbReference>
<dbReference type="FunFam" id="3.40.50.720:FF:000208">
    <property type="entry name" value="Prephenate dehydrogenase"/>
    <property type="match status" value="1"/>
</dbReference>
<dbReference type="Gene3D" id="3.40.50.720">
    <property type="entry name" value="NAD(P)-binding Rossmann-like Domain"/>
    <property type="match status" value="1"/>
</dbReference>
<organism evidence="4 5">
    <name type="scientific">Prochlorococcus marinus (strain SARG / CCMP1375 / SS120)</name>
    <dbReference type="NCBI Taxonomy" id="167539"/>
    <lineage>
        <taxon>Bacteria</taxon>
        <taxon>Bacillati</taxon>
        <taxon>Cyanobacteriota</taxon>
        <taxon>Cyanophyceae</taxon>
        <taxon>Synechococcales</taxon>
        <taxon>Prochlorococcaceae</taxon>
        <taxon>Prochlorococcus</taxon>
    </lineage>
</organism>
<dbReference type="InterPro" id="IPR036291">
    <property type="entry name" value="NAD(P)-bd_dom_sf"/>
</dbReference>
<dbReference type="EMBL" id="AE017126">
    <property type="protein sequence ID" value="AAQ00763.1"/>
    <property type="molecule type" value="Genomic_DNA"/>
</dbReference>
<dbReference type="HOGENOM" id="CLU_055968_2_0_3"/>
<evidence type="ECO:0000256" key="2">
    <source>
        <dbReference type="ARBA" id="ARBA00023002"/>
    </source>
</evidence>
<evidence type="ECO:0000313" key="5">
    <source>
        <dbReference type="Proteomes" id="UP000001420"/>
    </source>
</evidence>
<keyword evidence="2" id="KW-0560">Oxidoreductase</keyword>
<dbReference type="InterPro" id="IPR008927">
    <property type="entry name" value="6-PGluconate_DH-like_C_sf"/>
</dbReference>
<feature type="domain" description="Prephenate/arogenate dehydrogenase" evidence="3">
    <location>
        <begin position="4"/>
        <end position="288"/>
    </location>
</feature>
<dbReference type="AlphaFoldDB" id="Q7V9V5"/>
<sequence length="288" mass="31174">MVLHRIGIVGLGLIGGSLGLDLQKLGYEVYGVVRRKQTLKKAQSRGLAQLISTEFKILKDCSMVIMALPLSQLIHPPEELIHALPENAVITDVGSVKVPVINSWQKLHPRFVGSHPMAGTIETGVDAGKFGLFNNRPWIATPNQATDLKALEIVHQLAIDLGSNWITTDPKMHDQAVALISHLPVFISAALIQTVGNEKNAKLLKLAQAIASSGFEDTTRIGGGNPYLGVAMAENNTSAILDAMTSYRSSIEALEAIIRSKDWSGLQQELEATQSTRPNFINSKKLST</sequence>
<evidence type="ECO:0000313" key="4">
    <source>
        <dbReference type="EMBL" id="AAQ00763.1"/>
    </source>
</evidence>
<dbReference type="GO" id="GO:0004665">
    <property type="term" value="F:prephenate dehydrogenase (NADP+) activity"/>
    <property type="evidence" value="ECO:0007669"/>
    <property type="project" value="InterPro"/>
</dbReference>
<dbReference type="KEGG" id="pma:Pro_1719"/>
<protein>
    <submittedName>
        <fullName evidence="4">Prephenate dehydrogenase</fullName>
    </submittedName>
</protein>
<dbReference type="PANTHER" id="PTHR21363:SF0">
    <property type="entry name" value="PREPHENATE DEHYDROGENASE [NADP(+)]"/>
    <property type="match status" value="1"/>
</dbReference>
<dbReference type="GO" id="GO:0070403">
    <property type="term" value="F:NAD+ binding"/>
    <property type="evidence" value="ECO:0007669"/>
    <property type="project" value="InterPro"/>
</dbReference>
<dbReference type="GO" id="GO:0008977">
    <property type="term" value="F:prephenate dehydrogenase (NAD+) activity"/>
    <property type="evidence" value="ECO:0007669"/>
    <property type="project" value="InterPro"/>
</dbReference>
<dbReference type="InterPro" id="IPR046825">
    <property type="entry name" value="PDH_C"/>
</dbReference>
<keyword evidence="5" id="KW-1185">Reference proteome</keyword>
<dbReference type="RefSeq" id="WP_011125868.1">
    <property type="nucleotide sequence ID" value="NC_005042.1"/>
</dbReference>
<dbReference type="InterPro" id="IPR003099">
    <property type="entry name" value="Prephen_DH"/>
</dbReference>
<comment type="similarity">
    <text evidence="1">Belongs to the prephenate/arogenate dehydrogenase family.</text>
</comment>
<dbReference type="Proteomes" id="UP000001420">
    <property type="component" value="Chromosome"/>
</dbReference>
<dbReference type="InterPro" id="IPR046826">
    <property type="entry name" value="PDH_N"/>
</dbReference>
<proteinExistence type="inferred from homology"/>
<dbReference type="EnsemblBacteria" id="AAQ00763">
    <property type="protein sequence ID" value="AAQ00763"/>
    <property type="gene ID" value="Pro_1719"/>
</dbReference>
<evidence type="ECO:0000259" key="3">
    <source>
        <dbReference type="PROSITE" id="PS51176"/>
    </source>
</evidence>
<accession>Q7V9V5</accession>
<dbReference type="eggNOG" id="COG0287">
    <property type="taxonomic scope" value="Bacteria"/>
</dbReference>
<gene>
    <name evidence="4" type="primary">tyrA</name>
    <name evidence="4" type="ordered locus">Pro_1719</name>
</gene>
<dbReference type="NCBIfam" id="NF005650">
    <property type="entry name" value="PRK07417.1"/>
    <property type="match status" value="1"/>
</dbReference>
<dbReference type="Pfam" id="PF02153">
    <property type="entry name" value="PDH_N"/>
    <property type="match status" value="1"/>
</dbReference>
<dbReference type="PATRIC" id="fig|167539.5.peg.1814"/>
<dbReference type="OrthoDB" id="9802008at2"/>
<dbReference type="SUPFAM" id="SSF48179">
    <property type="entry name" value="6-phosphogluconate dehydrogenase C-terminal domain-like"/>
    <property type="match status" value="1"/>
</dbReference>
<evidence type="ECO:0000256" key="1">
    <source>
        <dbReference type="ARBA" id="ARBA00007964"/>
    </source>
</evidence>
<dbReference type="GO" id="GO:0006571">
    <property type="term" value="P:tyrosine biosynthetic process"/>
    <property type="evidence" value="ECO:0007669"/>
    <property type="project" value="InterPro"/>
</dbReference>
<dbReference type="STRING" id="167539.Pro_1719"/>
<dbReference type="PROSITE" id="PS51176">
    <property type="entry name" value="PDH_ADH"/>
    <property type="match status" value="1"/>
</dbReference>
<name>Q7V9V5_PROMA</name>
<reference evidence="4 5" key="1">
    <citation type="journal article" date="2003" name="Proc. Natl. Acad. Sci. U.S.A.">
        <title>Genome sequence of the cyanobacterium Prochlorococcus marinus SS120, a nearly minimal oxyphototrophic genome.</title>
        <authorList>
            <person name="Dufresne A."/>
            <person name="Salanoubat M."/>
            <person name="Partensky F."/>
            <person name="Artiguenave F."/>
            <person name="Axmann I.M."/>
            <person name="Barbe V."/>
            <person name="Duprat S."/>
            <person name="Galperin M.Y."/>
            <person name="Koonin E.V."/>
            <person name="Le Gall F."/>
            <person name="Makarova K.S."/>
            <person name="Ostrowski M."/>
            <person name="Oztas S."/>
            <person name="Robert C."/>
            <person name="Rogozin I.B."/>
            <person name="Scanlan D.J."/>
            <person name="Tandeau de Marsac N."/>
            <person name="Weissenbach J."/>
            <person name="Wincker P."/>
            <person name="Wolf Y.I."/>
            <person name="Hess W.R."/>
        </authorList>
    </citation>
    <scope>NUCLEOTIDE SEQUENCE [LARGE SCALE GENOMIC DNA]</scope>
    <source>
        <strain evidence="5">SARG / CCMP1375 / SS120</strain>
    </source>
</reference>
<dbReference type="Gene3D" id="1.10.3660.10">
    <property type="entry name" value="6-phosphogluconate dehydrogenase C-terminal like domain"/>
    <property type="match status" value="1"/>
</dbReference>